<keyword evidence="4" id="KW-1185">Reference proteome</keyword>
<evidence type="ECO:0000256" key="1">
    <source>
        <dbReference type="SAM" id="MobiDB-lite"/>
    </source>
</evidence>
<comment type="caution">
    <text evidence="3">The sequence shown here is derived from an EMBL/GenBank/DDBJ whole genome shotgun (WGS) entry which is preliminary data.</text>
</comment>
<protein>
    <submittedName>
        <fullName evidence="3">Uncharacterized protein</fullName>
    </submittedName>
</protein>
<dbReference type="Proteomes" id="UP001330749">
    <property type="component" value="Unassembled WGS sequence"/>
</dbReference>
<organism evidence="3 4">
    <name type="scientific">Bacillus xiapuensis</name>
    <dbReference type="NCBI Taxonomy" id="2014075"/>
    <lineage>
        <taxon>Bacteria</taxon>
        <taxon>Bacillati</taxon>
        <taxon>Bacillota</taxon>
        <taxon>Bacilli</taxon>
        <taxon>Bacillales</taxon>
        <taxon>Bacillaceae</taxon>
        <taxon>Bacillus</taxon>
    </lineage>
</organism>
<proteinExistence type="predicted"/>
<accession>A0ABU6NC68</accession>
<keyword evidence="2" id="KW-0472">Membrane</keyword>
<name>A0ABU6NC68_9BACI</name>
<evidence type="ECO:0000313" key="4">
    <source>
        <dbReference type="Proteomes" id="UP001330749"/>
    </source>
</evidence>
<sequence length="56" mass="6282">MALWWATAIGFLICLGFIFGSYILAMRRALDTEDSTRIDPIPSNQDDSSRSQSQSQ</sequence>
<reference evidence="3 4" key="1">
    <citation type="submission" date="2023-03" db="EMBL/GenBank/DDBJ databases">
        <title>Bacillus Genome Sequencing.</title>
        <authorList>
            <person name="Dunlap C."/>
        </authorList>
    </citation>
    <scope>NUCLEOTIDE SEQUENCE [LARGE SCALE GENOMIC DNA]</scope>
    <source>
        <strain evidence="3 4">B-14544</strain>
    </source>
</reference>
<evidence type="ECO:0000313" key="3">
    <source>
        <dbReference type="EMBL" id="MED3563784.1"/>
    </source>
</evidence>
<dbReference type="EMBL" id="JARMQG010000219">
    <property type="protein sequence ID" value="MED3563784.1"/>
    <property type="molecule type" value="Genomic_DNA"/>
</dbReference>
<keyword evidence="2" id="KW-0812">Transmembrane</keyword>
<feature type="compositionally biased region" description="Low complexity" evidence="1">
    <location>
        <begin position="43"/>
        <end position="56"/>
    </location>
</feature>
<gene>
    <name evidence="3" type="ORF">P4447_15270</name>
</gene>
<feature type="region of interest" description="Disordered" evidence="1">
    <location>
        <begin position="35"/>
        <end position="56"/>
    </location>
</feature>
<dbReference type="RefSeq" id="WP_327968855.1">
    <property type="nucleotide sequence ID" value="NZ_JARMQG010000219.1"/>
</dbReference>
<feature type="transmembrane region" description="Helical" evidence="2">
    <location>
        <begin position="6"/>
        <end position="25"/>
    </location>
</feature>
<keyword evidence="2" id="KW-1133">Transmembrane helix</keyword>
<evidence type="ECO:0000256" key="2">
    <source>
        <dbReference type="SAM" id="Phobius"/>
    </source>
</evidence>